<dbReference type="EMBL" id="UGGZ01000001">
    <property type="protein sequence ID" value="STO37551.1"/>
    <property type="molecule type" value="Genomic_DNA"/>
</dbReference>
<accession>A0A0A2XGX0</accession>
<sequence length="81" mass="9060">MKKFIKYAANTAFNGYSVAIYQSNPNLYTLQIEKDGTKVRNTKAVEMTPEEYEALPSDPANSLVRLNAAMLACDFHLLSNN</sequence>
<gene>
    <name evidence="1" type="ORF">JP32_09240</name>
    <name evidence="2" type="ORF">NCTC11413_00664</name>
    <name evidence="3" type="ORF">NCTC11413_02540</name>
</gene>
<evidence type="ECO:0000313" key="2">
    <source>
        <dbReference type="EMBL" id="STO37551.1"/>
    </source>
</evidence>
<dbReference type="Proteomes" id="UP000254232">
    <property type="component" value="Unassembled WGS sequence"/>
</dbReference>
<proteinExistence type="predicted"/>
<dbReference type="RefSeq" id="WP_018346685.1">
    <property type="nucleotide sequence ID" value="NZ_JPXS01000049.1"/>
</dbReference>
<dbReference type="Proteomes" id="UP000030526">
    <property type="component" value="Unassembled WGS sequence"/>
</dbReference>
<evidence type="ECO:0000313" key="3">
    <source>
        <dbReference type="EMBL" id="STO61180.1"/>
    </source>
</evidence>
<dbReference type="AlphaFoldDB" id="A0A0A2XGX0"/>
<evidence type="ECO:0000313" key="4">
    <source>
        <dbReference type="Proteomes" id="UP000030526"/>
    </source>
</evidence>
<dbReference type="EMBL" id="JPXS01000049">
    <property type="protein sequence ID" value="KGQ30217.1"/>
    <property type="molecule type" value="Genomic_DNA"/>
</dbReference>
<evidence type="ECO:0000313" key="5">
    <source>
        <dbReference type="Proteomes" id="UP000254232"/>
    </source>
</evidence>
<reference evidence="2 5" key="2">
    <citation type="submission" date="2018-06" db="EMBL/GenBank/DDBJ databases">
        <authorList>
            <consortium name="Pathogen Informatics"/>
            <person name="Doyle S."/>
        </authorList>
    </citation>
    <scope>NUCLEOTIDE SEQUENCE [LARGE SCALE GENOMIC DNA]</scope>
    <source>
        <strain evidence="2 5">NCTC11413</strain>
    </source>
</reference>
<evidence type="ECO:0000313" key="1">
    <source>
        <dbReference type="EMBL" id="KGQ30217.1"/>
    </source>
</evidence>
<dbReference type="EMBL" id="UGGZ01000002">
    <property type="protein sequence ID" value="STO61180.1"/>
    <property type="molecule type" value="Genomic_DNA"/>
</dbReference>
<name>A0A0A2XGX0_9PAST</name>
<dbReference type="GeneID" id="77262836"/>
<reference evidence="1 4" key="1">
    <citation type="submission" date="2014-08" db="EMBL/GenBank/DDBJ databases">
        <title>Chaperone-usher fimbriae in a diverse selection of Gallibacterium genomes.</title>
        <authorList>
            <person name="Kudirkiene E."/>
            <person name="Bager R.J."/>
            <person name="Johnson T.J."/>
            <person name="Bojesen A.M."/>
        </authorList>
    </citation>
    <scope>NUCLEOTIDE SEQUENCE [LARGE SCALE GENOMIC DNA]</scope>
    <source>
        <strain evidence="1 4">20558/3kl.</strain>
    </source>
</reference>
<organism evidence="1 4">
    <name type="scientific">Gallibacterium anatis</name>
    <dbReference type="NCBI Taxonomy" id="750"/>
    <lineage>
        <taxon>Bacteria</taxon>
        <taxon>Pseudomonadati</taxon>
        <taxon>Pseudomonadota</taxon>
        <taxon>Gammaproteobacteria</taxon>
        <taxon>Pasteurellales</taxon>
        <taxon>Pasteurellaceae</taxon>
        <taxon>Gallibacterium</taxon>
    </lineage>
</organism>
<protein>
    <submittedName>
        <fullName evidence="1">Uncharacterized protein</fullName>
    </submittedName>
</protein>